<dbReference type="PANTHER" id="PTHR22870">
    <property type="entry name" value="REGULATOR OF CHROMOSOME CONDENSATION"/>
    <property type="match status" value="1"/>
</dbReference>
<dbReference type="Proteomes" id="UP000315295">
    <property type="component" value="Unassembled WGS sequence"/>
</dbReference>
<dbReference type="PROSITE" id="PS00626">
    <property type="entry name" value="RCC1_2"/>
    <property type="match status" value="1"/>
</dbReference>
<accession>A0A540LBU3</accession>
<keyword evidence="1" id="KW-0677">Repeat</keyword>
<keyword evidence="4" id="KW-1185">Reference proteome</keyword>
<dbReference type="Pfam" id="PF00415">
    <property type="entry name" value="RCC1"/>
    <property type="match status" value="2"/>
</dbReference>
<dbReference type="PANTHER" id="PTHR22870:SF408">
    <property type="entry name" value="OS09G0560450 PROTEIN"/>
    <property type="match status" value="1"/>
</dbReference>
<dbReference type="InterPro" id="IPR009091">
    <property type="entry name" value="RCC1/BLIP-II"/>
</dbReference>
<evidence type="ECO:0000313" key="4">
    <source>
        <dbReference type="Proteomes" id="UP000315295"/>
    </source>
</evidence>
<protein>
    <recommendedName>
        <fullName evidence="5">Regulator of chromosome condensation 1/beta-lactamase-inhibitor protein II</fullName>
    </recommendedName>
</protein>
<dbReference type="AlphaFoldDB" id="A0A540LBU3"/>
<evidence type="ECO:0000256" key="2">
    <source>
        <dbReference type="PROSITE-ProRule" id="PRU00235"/>
    </source>
</evidence>
<dbReference type="SUPFAM" id="SSF50985">
    <property type="entry name" value="RCC1/BLIP-II"/>
    <property type="match status" value="1"/>
</dbReference>
<evidence type="ECO:0000313" key="3">
    <source>
        <dbReference type="EMBL" id="TQD83910.1"/>
    </source>
</evidence>
<dbReference type="InterPro" id="IPR051210">
    <property type="entry name" value="Ub_ligase/GEF_domain"/>
</dbReference>
<evidence type="ECO:0000256" key="1">
    <source>
        <dbReference type="ARBA" id="ARBA00022737"/>
    </source>
</evidence>
<dbReference type="PRINTS" id="PR00633">
    <property type="entry name" value="RCCNDNSATION"/>
</dbReference>
<dbReference type="Gene3D" id="2.130.10.30">
    <property type="entry name" value="Regulator of chromosome condensation 1/beta-lactamase-inhibitor protein II"/>
    <property type="match status" value="1"/>
</dbReference>
<name>A0A540LBU3_MALBA</name>
<sequence>MPSLRYDSPYVYNVCFTIGGYCCWRMAFYCTNRRWRGEYSLPPPFLLHGLPLKWRFKFINNQLRSMCYSSNIPVYGWGRGEHGRLGFGDNDKSSKMVPQKVHLLAGEDIVQVSCGGTHSVALTRDGRMYSFGRGDHGRLGYGRKVTTGQPMEVPIGIPPRHGTADNGHWIAKLVACGGRHTLAIVEWKADDESES</sequence>
<organism evidence="3 4">
    <name type="scientific">Malus baccata</name>
    <name type="common">Siberian crab apple</name>
    <name type="synonym">Pyrus baccata</name>
    <dbReference type="NCBI Taxonomy" id="106549"/>
    <lineage>
        <taxon>Eukaryota</taxon>
        <taxon>Viridiplantae</taxon>
        <taxon>Streptophyta</taxon>
        <taxon>Embryophyta</taxon>
        <taxon>Tracheophyta</taxon>
        <taxon>Spermatophyta</taxon>
        <taxon>Magnoliopsida</taxon>
        <taxon>eudicotyledons</taxon>
        <taxon>Gunneridae</taxon>
        <taxon>Pentapetalae</taxon>
        <taxon>rosids</taxon>
        <taxon>fabids</taxon>
        <taxon>Rosales</taxon>
        <taxon>Rosaceae</taxon>
        <taxon>Amygdaloideae</taxon>
        <taxon>Maleae</taxon>
        <taxon>Malus</taxon>
    </lineage>
</organism>
<dbReference type="EMBL" id="VIEB01000660">
    <property type="protein sequence ID" value="TQD83910.1"/>
    <property type="molecule type" value="Genomic_DNA"/>
</dbReference>
<proteinExistence type="predicted"/>
<dbReference type="PROSITE" id="PS50012">
    <property type="entry name" value="RCC1_3"/>
    <property type="match status" value="2"/>
</dbReference>
<reference evidence="3 4" key="1">
    <citation type="journal article" date="2019" name="G3 (Bethesda)">
        <title>Sequencing of a Wild Apple (Malus baccata) Genome Unravels the Differences Between Cultivated and Wild Apple Species Regarding Disease Resistance and Cold Tolerance.</title>
        <authorList>
            <person name="Chen X."/>
        </authorList>
    </citation>
    <scope>NUCLEOTIDE SEQUENCE [LARGE SCALE GENOMIC DNA]</scope>
    <source>
        <strain evidence="4">cv. Shandingzi</strain>
        <tissue evidence="3">Leaves</tissue>
    </source>
</reference>
<evidence type="ECO:0008006" key="5">
    <source>
        <dbReference type="Google" id="ProtNLM"/>
    </source>
</evidence>
<feature type="repeat" description="RCC1" evidence="2">
    <location>
        <begin position="126"/>
        <end position="187"/>
    </location>
</feature>
<dbReference type="InterPro" id="IPR000408">
    <property type="entry name" value="Reg_chr_condens"/>
</dbReference>
<comment type="caution">
    <text evidence="3">The sequence shown here is derived from an EMBL/GenBank/DDBJ whole genome shotgun (WGS) entry which is preliminary data.</text>
</comment>
<gene>
    <name evidence="3" type="ORF">C1H46_030522</name>
</gene>
<feature type="repeat" description="RCC1" evidence="2">
    <location>
        <begin position="72"/>
        <end position="125"/>
    </location>
</feature>
<dbReference type="STRING" id="106549.A0A540LBU3"/>